<dbReference type="PANTHER" id="PTHR10983">
    <property type="entry name" value="1-ACYLGLYCEROL-3-PHOSPHATE ACYLTRANSFERASE-RELATED"/>
    <property type="match status" value="1"/>
</dbReference>
<name>A0AA37S6C2_9GAMM</name>
<keyword evidence="3" id="KW-0808">Transferase</keyword>
<dbReference type="PROSITE" id="PS51257">
    <property type="entry name" value="PROKAR_LIPOPROTEIN"/>
    <property type="match status" value="1"/>
</dbReference>
<keyword evidence="3" id="KW-0012">Acyltransferase</keyword>
<dbReference type="GO" id="GO:0005886">
    <property type="term" value="C:plasma membrane"/>
    <property type="evidence" value="ECO:0007669"/>
    <property type="project" value="TreeGrafter"/>
</dbReference>
<dbReference type="AlphaFoldDB" id="A0AA37S6C2"/>
<dbReference type="NCBIfam" id="NF010621">
    <property type="entry name" value="PRK14014.1"/>
    <property type="match status" value="1"/>
</dbReference>
<feature type="domain" description="Phospholipid/glycerol acyltransferase" evidence="2">
    <location>
        <begin position="85"/>
        <end position="225"/>
    </location>
</feature>
<organism evidence="3 4">
    <name type="scientific">Pseudoalteromonas tetraodonis GFC</name>
    <dbReference type="NCBI Taxonomy" id="1315271"/>
    <lineage>
        <taxon>Bacteria</taxon>
        <taxon>Pseudomonadati</taxon>
        <taxon>Pseudomonadota</taxon>
        <taxon>Gammaproteobacteria</taxon>
        <taxon>Alteromonadales</taxon>
        <taxon>Pseudoalteromonadaceae</taxon>
        <taxon>Pseudoalteromonas</taxon>
    </lineage>
</organism>
<dbReference type="RefSeq" id="WP_013466094.1">
    <property type="nucleotide sequence ID" value="NZ_BJXY01000042.1"/>
</dbReference>
<dbReference type="Pfam" id="PF01553">
    <property type="entry name" value="Acyltransferase"/>
    <property type="match status" value="1"/>
</dbReference>
<proteinExistence type="predicted"/>
<dbReference type="GO" id="GO:0016746">
    <property type="term" value="F:acyltransferase activity"/>
    <property type="evidence" value="ECO:0007669"/>
    <property type="project" value="UniProtKB-KW"/>
</dbReference>
<feature type="transmembrane region" description="Helical" evidence="1">
    <location>
        <begin position="12"/>
        <end position="40"/>
    </location>
</feature>
<keyword evidence="1" id="KW-1133">Transmembrane helix</keyword>
<dbReference type="EMBL" id="BSNE01000027">
    <property type="protein sequence ID" value="GLQ04613.1"/>
    <property type="molecule type" value="Genomic_DNA"/>
</dbReference>
<dbReference type="PANTHER" id="PTHR10983:SF15">
    <property type="entry name" value="ACYLTRANSFERASE YIHG-RELATED"/>
    <property type="match status" value="1"/>
</dbReference>
<keyword evidence="1" id="KW-0472">Membrane</keyword>
<evidence type="ECO:0000313" key="4">
    <source>
        <dbReference type="Proteomes" id="UP001161408"/>
    </source>
</evidence>
<dbReference type="CDD" id="cd07990">
    <property type="entry name" value="LPLAT_LCLAT1-like"/>
    <property type="match status" value="1"/>
</dbReference>
<dbReference type="InterPro" id="IPR002123">
    <property type="entry name" value="Plipid/glycerol_acylTrfase"/>
</dbReference>
<evidence type="ECO:0000313" key="3">
    <source>
        <dbReference type="EMBL" id="GLQ04613.1"/>
    </source>
</evidence>
<evidence type="ECO:0000256" key="1">
    <source>
        <dbReference type="SAM" id="Phobius"/>
    </source>
</evidence>
<dbReference type="SUPFAM" id="SSF69593">
    <property type="entry name" value="Glycerol-3-phosphate (1)-acyltransferase"/>
    <property type="match status" value="1"/>
</dbReference>
<dbReference type="Proteomes" id="UP001161408">
    <property type="component" value="Unassembled WGS sequence"/>
</dbReference>
<accession>A0AA37S6C2</accession>
<reference evidence="3" key="2">
    <citation type="submission" date="2023-01" db="EMBL/GenBank/DDBJ databases">
        <title>Draft genome sequence of Pseudoalteromonas tetraodonis strain NBRC 103034.</title>
        <authorList>
            <person name="Sun Q."/>
            <person name="Mori K."/>
        </authorList>
    </citation>
    <scope>NUCLEOTIDE SEQUENCE</scope>
    <source>
        <strain evidence="3">NBRC 103034</strain>
    </source>
</reference>
<sequence>MLKKWLPNWLNGLIVGCVLFANLIIFGALVLTLGLVKLVLPIPVVSKLLHSAYKGWCKGNRLGLWLGCNNIKVNISGEVNANSWYLLISNHISWLDIAVLSSLDALPAPKFFLKDELKYVPFIGTGAWAMGMPFMKRVTKAQLAKNPNLKGLDVERTKRSCRNFRHHPTTIVNFVEGTRFTAQKHQHQQSPFQHLLKPKAGGTAFALEVLNEQFDAMLNTSLVYSGQSDHVCRNILKGELESIHITIEVMPINTQMIGSYQTDKAFRAQFQQYLNNLWTVKDKQLSAIHIQQASTELTPSKEIEIP</sequence>
<keyword evidence="1" id="KW-0812">Transmembrane</keyword>
<dbReference type="SMART" id="SM00563">
    <property type="entry name" value="PlsC"/>
    <property type="match status" value="1"/>
</dbReference>
<keyword evidence="4" id="KW-1185">Reference proteome</keyword>
<gene>
    <name evidence="3" type="ORF">GCM10007914_34940</name>
</gene>
<protein>
    <submittedName>
        <fullName evidence="3">Acyltransferase</fullName>
    </submittedName>
</protein>
<evidence type="ECO:0000259" key="2">
    <source>
        <dbReference type="SMART" id="SM00563"/>
    </source>
</evidence>
<reference evidence="3" key="1">
    <citation type="journal article" date="2014" name="Int. J. Syst. Evol. Microbiol.">
        <title>Complete genome sequence of Corynebacterium casei LMG S-19264T (=DSM 44701T), isolated from a smear-ripened cheese.</title>
        <authorList>
            <consortium name="US DOE Joint Genome Institute (JGI-PGF)"/>
            <person name="Walter F."/>
            <person name="Albersmeier A."/>
            <person name="Kalinowski J."/>
            <person name="Ruckert C."/>
        </authorList>
    </citation>
    <scope>NUCLEOTIDE SEQUENCE</scope>
    <source>
        <strain evidence="3">NBRC 103034</strain>
    </source>
</reference>
<dbReference type="GeneID" id="99695901"/>
<comment type="caution">
    <text evidence="3">The sequence shown here is derived from an EMBL/GenBank/DDBJ whole genome shotgun (WGS) entry which is preliminary data.</text>
</comment>